<dbReference type="Gene3D" id="2.40.50.100">
    <property type="match status" value="1"/>
</dbReference>
<organism evidence="4 5">
    <name type="scientific">Rhodanobacter ginsenosidimutans</name>
    <dbReference type="NCBI Taxonomy" id="490571"/>
    <lineage>
        <taxon>Bacteria</taxon>
        <taxon>Pseudomonadati</taxon>
        <taxon>Pseudomonadota</taxon>
        <taxon>Gammaproteobacteria</taxon>
        <taxon>Lysobacterales</taxon>
        <taxon>Rhodanobacteraceae</taxon>
        <taxon>Rhodanobacter</taxon>
    </lineage>
</organism>
<dbReference type="EMBL" id="JBHSMM010000001">
    <property type="protein sequence ID" value="MFC5439308.1"/>
    <property type="molecule type" value="Genomic_DNA"/>
</dbReference>
<keyword evidence="2" id="KW-0732">Signal</keyword>
<evidence type="ECO:0000313" key="5">
    <source>
        <dbReference type="Proteomes" id="UP001596018"/>
    </source>
</evidence>
<evidence type="ECO:0000256" key="2">
    <source>
        <dbReference type="SAM" id="SignalP"/>
    </source>
</evidence>
<comment type="caution">
    <text evidence="4">The sequence shown here is derived from an EMBL/GenBank/DDBJ whole genome shotgun (WGS) entry which is preliminary data.</text>
</comment>
<reference evidence="5" key="1">
    <citation type="journal article" date="2019" name="Int. J. Syst. Evol. Microbiol.">
        <title>The Global Catalogue of Microorganisms (GCM) 10K type strain sequencing project: providing services to taxonomists for standard genome sequencing and annotation.</title>
        <authorList>
            <consortium name="The Broad Institute Genomics Platform"/>
            <consortium name="The Broad Institute Genome Sequencing Center for Infectious Disease"/>
            <person name="Wu L."/>
            <person name="Ma J."/>
        </authorList>
    </citation>
    <scope>NUCLEOTIDE SEQUENCE [LARGE SCALE GENOMIC DNA]</scope>
    <source>
        <strain evidence="5">KACC 12822</strain>
    </source>
</reference>
<feature type="chain" id="PRO_5046753170" evidence="2">
    <location>
        <begin position="26"/>
        <end position="372"/>
    </location>
</feature>
<dbReference type="PANTHER" id="PTHR30469">
    <property type="entry name" value="MULTIDRUG RESISTANCE PROTEIN MDTA"/>
    <property type="match status" value="1"/>
</dbReference>
<sequence>MIRRCVTSYLGALAVLGLLAGCDGASPPQPTDDSNTVTVTTMTPRQQLFHDTIEAIGTAVGDPNRARTLSLAHGGQVVSVAANAGQRVQRGATLLTISPDPTTRQAFQQAQTALDLARGDLQRTGKLVAQRLATQSQLAAARKSLADAQAALEAQKAIGGSSASEAVTAPADGVVTALRVGLGERVAANAPLLDFTPAQALVAQLGVQPQSGGKLKAGMPVQLKSVYAPAETFVGALRMVGQSIDPQSHLLPAQVELPASTGTGLLAGTAVTAQIDAGDFRAWAVPRKAVLHDDRGNYLFQVHDGHAKRVDVTVRSPDDDTVGVQGSIDPRAPIVVLGVYELGDGDAVTVGVPKDGAAAAATQPPASASSST</sequence>
<accession>A0ABW0JT45</accession>
<feature type="domain" description="YknX-like C-terminal permuted SH3-like" evidence="3">
    <location>
        <begin position="284"/>
        <end position="350"/>
    </location>
</feature>
<evidence type="ECO:0000259" key="3">
    <source>
        <dbReference type="Pfam" id="PF25989"/>
    </source>
</evidence>
<comment type="similarity">
    <text evidence="1">Belongs to the membrane fusion protein (MFP) (TC 8.A.1) family.</text>
</comment>
<keyword evidence="5" id="KW-1185">Reference proteome</keyword>
<dbReference type="Gene3D" id="2.40.420.20">
    <property type="match status" value="1"/>
</dbReference>
<feature type="signal peptide" evidence="2">
    <location>
        <begin position="1"/>
        <end position="25"/>
    </location>
</feature>
<dbReference type="InterPro" id="IPR006143">
    <property type="entry name" value="RND_pump_MFP"/>
</dbReference>
<proteinExistence type="inferred from homology"/>
<gene>
    <name evidence="4" type="ORF">ACFPK0_04670</name>
</gene>
<name>A0ABW0JT45_9GAMM</name>
<dbReference type="Gene3D" id="2.40.30.170">
    <property type="match status" value="1"/>
</dbReference>
<evidence type="ECO:0000256" key="1">
    <source>
        <dbReference type="ARBA" id="ARBA00009477"/>
    </source>
</evidence>
<dbReference type="Pfam" id="PF25989">
    <property type="entry name" value="YknX_C"/>
    <property type="match status" value="1"/>
</dbReference>
<dbReference type="InterPro" id="IPR058637">
    <property type="entry name" value="YknX-like_C"/>
</dbReference>
<dbReference type="Gene3D" id="1.10.287.470">
    <property type="entry name" value="Helix hairpin bin"/>
    <property type="match status" value="1"/>
</dbReference>
<dbReference type="NCBIfam" id="TIGR01730">
    <property type="entry name" value="RND_mfp"/>
    <property type="match status" value="1"/>
</dbReference>
<dbReference type="Proteomes" id="UP001596018">
    <property type="component" value="Unassembled WGS sequence"/>
</dbReference>
<dbReference type="PROSITE" id="PS51257">
    <property type="entry name" value="PROKAR_LIPOPROTEIN"/>
    <property type="match status" value="1"/>
</dbReference>
<evidence type="ECO:0000313" key="4">
    <source>
        <dbReference type="EMBL" id="MFC5439308.1"/>
    </source>
</evidence>
<protein>
    <submittedName>
        <fullName evidence="4">Efflux RND transporter periplasmic adaptor subunit</fullName>
    </submittedName>
</protein>
<dbReference type="PANTHER" id="PTHR30469:SF15">
    <property type="entry name" value="HLYD FAMILY OF SECRETION PROTEINS"/>
    <property type="match status" value="1"/>
</dbReference>
<dbReference type="RefSeq" id="WP_377338735.1">
    <property type="nucleotide sequence ID" value="NZ_JALBWS010000015.1"/>
</dbReference>
<dbReference type="SUPFAM" id="SSF111369">
    <property type="entry name" value="HlyD-like secretion proteins"/>
    <property type="match status" value="1"/>
</dbReference>